<dbReference type="InterPro" id="IPR044492">
    <property type="entry name" value="P_typ_ATPase_HD_dom"/>
</dbReference>
<dbReference type="Gene3D" id="3.40.50.1000">
    <property type="entry name" value="HAD superfamily/HAD-like"/>
    <property type="match status" value="1"/>
</dbReference>
<dbReference type="InterPro" id="IPR006068">
    <property type="entry name" value="ATPase_P-typ_cation-transptr_C"/>
</dbReference>
<sequence>MDLLGIQSPQHAPAIETRHAAVPGRLRLRLPALRGATAAALALEHRLLASAGILAASVSALTGSILLHHAPAVSAEAATRLVADLHGAPAAEPAAPAPSQPTPWHALPAAALVRDLGATPETGLTDAEAAARLLRFGPNRMARPQPRGLAALFAEEFTSLPVVLLGASAVVSLATGGIADAVVILGVVLANAVIATATERQAERTILALDEEAPGAVPLLRDGRRLSLPPEALVPGDILLAEAGTLVPADARLLTATELTVNESALTGESLPVVKSAGDCLAADAPLAERSTMLFRGTAVTGGAGRAVVVATGQGTEIGRIQALLGTLRPPETPIQKELDGLGRQLVWINGAICLGVLGLGLARGRALLPTLRSAISLAVAAVPEGLPAVATTTLASGIQQMRREGVLVRRLGAIETLGSVQVVCLDKTGTLTRNLMAVVALRPPAGECGWEAARLVPAAGVDAACAAAEVWRLLELASLCSDVELGPAGLAGSPTEAALVRAAQEHGIDVAALRAGHPRLSATPRAEGRKRMATVHGAPGGGRLLAMKGDPVEVLALCGHRLAGAGIVPLTAPDRAAIRAANDAMAGRALRVLGVACGDGPEEAGLVWCGLAGIADPLRQDAKAAIATLHAAGVRTAMITGDQAATAIAIARALDLANGPEITVLEAGQFDTTRPEVLAALAPRADAFARVSPAQKLQVVRALQAGGGVVAMTGDGVNDGPALRAADVGIAMGAGGTEVARQAADIVLAGDELDGILRALGLGRAITGNIRKVLRYLVSTNLSESLVMLGAAGLGLPEPLSPMQLLWLNLVSDVAPALALGLDPAEGDELSRAPRPPGAPLLGREDMWRIGREGTVMAVVTLAAQLVAGRGTAPVTFHAITLAQLLHALACRSDHRGLVATLRQGKPNPLLFAAAGGGIVLQVLAQAVPGLRRLLGLGALTPGGMLAVAVAGFGTLALNEAITAAARKGGSTDAG</sequence>
<dbReference type="SUPFAM" id="SSF81653">
    <property type="entry name" value="Calcium ATPase, transduction domain A"/>
    <property type="match status" value="1"/>
</dbReference>
<proteinExistence type="predicted"/>
<dbReference type="InterPro" id="IPR023298">
    <property type="entry name" value="ATPase_P-typ_TM_dom_sf"/>
</dbReference>
<dbReference type="InterPro" id="IPR001757">
    <property type="entry name" value="P_typ_ATPase"/>
</dbReference>
<organism evidence="10 11">
    <name type="scientific">Humitalea rosea</name>
    <dbReference type="NCBI Taxonomy" id="990373"/>
    <lineage>
        <taxon>Bacteria</taxon>
        <taxon>Pseudomonadati</taxon>
        <taxon>Pseudomonadota</taxon>
        <taxon>Alphaproteobacteria</taxon>
        <taxon>Acetobacterales</taxon>
        <taxon>Roseomonadaceae</taxon>
        <taxon>Humitalea</taxon>
    </lineage>
</organism>
<dbReference type="EMBL" id="QKYU01000008">
    <property type="protein sequence ID" value="PZW46838.1"/>
    <property type="molecule type" value="Genomic_DNA"/>
</dbReference>
<dbReference type="InterPro" id="IPR004014">
    <property type="entry name" value="ATPase_P-typ_cation-transptr_N"/>
</dbReference>
<dbReference type="Gene3D" id="1.20.1110.10">
    <property type="entry name" value="Calcium-transporting ATPase, transmembrane domain"/>
    <property type="match status" value="2"/>
</dbReference>
<comment type="subcellular location">
    <subcellularLocation>
        <location evidence="1">Membrane</location>
        <topology evidence="1">Multi-pass membrane protein</topology>
    </subcellularLocation>
</comment>
<dbReference type="Gene3D" id="3.40.1110.10">
    <property type="entry name" value="Calcium-transporting ATPase, cytoplasmic domain N"/>
    <property type="match status" value="1"/>
</dbReference>
<evidence type="ECO:0000256" key="3">
    <source>
        <dbReference type="ARBA" id="ARBA00022741"/>
    </source>
</evidence>
<dbReference type="RefSeq" id="WP_111397860.1">
    <property type="nucleotide sequence ID" value="NZ_QKYU01000008.1"/>
</dbReference>
<dbReference type="PRINTS" id="PR00119">
    <property type="entry name" value="CATATPASE"/>
</dbReference>
<keyword evidence="4" id="KW-0067">ATP-binding</keyword>
<dbReference type="SFLD" id="SFLDG00002">
    <property type="entry name" value="C1.7:_P-type_atpase_like"/>
    <property type="match status" value="1"/>
</dbReference>
<feature type="domain" description="Cation-transporting P-type ATPase N-terminal" evidence="9">
    <location>
        <begin position="103"/>
        <end position="177"/>
    </location>
</feature>
<evidence type="ECO:0000256" key="8">
    <source>
        <dbReference type="SAM" id="Phobius"/>
    </source>
</evidence>
<dbReference type="Pfam" id="PF00690">
    <property type="entry name" value="Cation_ATPase_N"/>
    <property type="match status" value="1"/>
</dbReference>
<evidence type="ECO:0000313" key="11">
    <source>
        <dbReference type="Proteomes" id="UP000249688"/>
    </source>
</evidence>
<dbReference type="Pfam" id="PF13246">
    <property type="entry name" value="Cation_ATPase"/>
    <property type="match status" value="1"/>
</dbReference>
<dbReference type="InterPro" id="IPR023214">
    <property type="entry name" value="HAD_sf"/>
</dbReference>
<dbReference type="Proteomes" id="UP000249688">
    <property type="component" value="Unassembled WGS sequence"/>
</dbReference>
<dbReference type="PROSITE" id="PS00154">
    <property type="entry name" value="ATPASE_E1_E2"/>
    <property type="match status" value="1"/>
</dbReference>
<dbReference type="InterPro" id="IPR023299">
    <property type="entry name" value="ATPase_P-typ_cyto_dom_N"/>
</dbReference>
<dbReference type="SMART" id="SM00831">
    <property type="entry name" value="Cation_ATPase_N"/>
    <property type="match status" value="1"/>
</dbReference>
<dbReference type="SFLD" id="SFLDS00003">
    <property type="entry name" value="Haloacid_Dehalogenase"/>
    <property type="match status" value="1"/>
</dbReference>
<keyword evidence="7 8" id="KW-0472">Membrane</keyword>
<dbReference type="NCBIfam" id="TIGR01494">
    <property type="entry name" value="ATPase_P-type"/>
    <property type="match status" value="2"/>
</dbReference>
<reference evidence="10 11" key="1">
    <citation type="submission" date="2018-06" db="EMBL/GenBank/DDBJ databases">
        <title>Genomic Encyclopedia of Archaeal and Bacterial Type Strains, Phase II (KMG-II): from individual species to whole genera.</title>
        <authorList>
            <person name="Goeker M."/>
        </authorList>
    </citation>
    <scope>NUCLEOTIDE SEQUENCE [LARGE SCALE GENOMIC DNA]</scope>
    <source>
        <strain evidence="10 11">DSM 24525</strain>
    </source>
</reference>
<dbReference type="InterPro" id="IPR018303">
    <property type="entry name" value="ATPase_P-typ_P_site"/>
</dbReference>
<dbReference type="GO" id="GO:0005524">
    <property type="term" value="F:ATP binding"/>
    <property type="evidence" value="ECO:0007669"/>
    <property type="project" value="UniProtKB-KW"/>
</dbReference>
<evidence type="ECO:0000259" key="9">
    <source>
        <dbReference type="SMART" id="SM00831"/>
    </source>
</evidence>
<dbReference type="SUPFAM" id="SSF81660">
    <property type="entry name" value="Metal cation-transporting ATPase, ATP-binding domain N"/>
    <property type="match status" value="1"/>
</dbReference>
<dbReference type="InterPro" id="IPR036412">
    <property type="entry name" value="HAD-like_sf"/>
</dbReference>
<dbReference type="GO" id="GO:0016020">
    <property type="term" value="C:membrane"/>
    <property type="evidence" value="ECO:0007669"/>
    <property type="project" value="UniProtKB-SubCell"/>
</dbReference>
<dbReference type="InterPro" id="IPR059000">
    <property type="entry name" value="ATPase_P-type_domA"/>
</dbReference>
<name>A0A2W7IJG3_9PROT</name>
<dbReference type="Pfam" id="PF00122">
    <property type="entry name" value="E1-E2_ATPase"/>
    <property type="match status" value="1"/>
</dbReference>
<dbReference type="AlphaFoldDB" id="A0A2W7IJG3"/>
<dbReference type="Gene3D" id="2.70.150.10">
    <property type="entry name" value="Calcium-transporting ATPase, cytoplasmic transduction domain A"/>
    <property type="match status" value="1"/>
</dbReference>
<dbReference type="SFLD" id="SFLDF00027">
    <property type="entry name" value="p-type_atpase"/>
    <property type="match status" value="1"/>
</dbReference>
<dbReference type="SUPFAM" id="SSF81665">
    <property type="entry name" value="Calcium ATPase, transmembrane domain M"/>
    <property type="match status" value="1"/>
</dbReference>
<dbReference type="InterPro" id="IPR008250">
    <property type="entry name" value="ATPase_P-typ_transduc_dom_A_sf"/>
</dbReference>
<dbReference type="PRINTS" id="PR00120">
    <property type="entry name" value="HATPASE"/>
</dbReference>
<dbReference type="PANTHER" id="PTHR42861">
    <property type="entry name" value="CALCIUM-TRANSPORTING ATPASE"/>
    <property type="match status" value="1"/>
</dbReference>
<dbReference type="SUPFAM" id="SSF56784">
    <property type="entry name" value="HAD-like"/>
    <property type="match status" value="1"/>
</dbReference>
<keyword evidence="3" id="KW-0547">Nucleotide-binding</keyword>
<evidence type="ECO:0000256" key="7">
    <source>
        <dbReference type="ARBA" id="ARBA00023136"/>
    </source>
</evidence>
<dbReference type="Pfam" id="PF00689">
    <property type="entry name" value="Cation_ATPase_C"/>
    <property type="match status" value="1"/>
</dbReference>
<keyword evidence="5" id="KW-1278">Translocase</keyword>
<keyword evidence="2 8" id="KW-0812">Transmembrane</keyword>
<evidence type="ECO:0000256" key="4">
    <source>
        <dbReference type="ARBA" id="ARBA00022840"/>
    </source>
</evidence>
<keyword evidence="6 8" id="KW-1133">Transmembrane helix</keyword>
<feature type="transmembrane region" description="Helical" evidence="8">
    <location>
        <begin position="935"/>
        <end position="959"/>
    </location>
</feature>
<evidence type="ECO:0000256" key="5">
    <source>
        <dbReference type="ARBA" id="ARBA00022967"/>
    </source>
</evidence>
<evidence type="ECO:0000256" key="2">
    <source>
        <dbReference type="ARBA" id="ARBA00022692"/>
    </source>
</evidence>
<accession>A0A2W7IJG3</accession>
<comment type="caution">
    <text evidence="10">The sequence shown here is derived from an EMBL/GenBank/DDBJ whole genome shotgun (WGS) entry which is preliminary data.</text>
</comment>
<protein>
    <submittedName>
        <fullName evidence="10">Ca2+-transporting ATPase</fullName>
    </submittedName>
</protein>
<gene>
    <name evidence="10" type="ORF">C8P66_108117</name>
</gene>
<dbReference type="GO" id="GO:0016887">
    <property type="term" value="F:ATP hydrolysis activity"/>
    <property type="evidence" value="ECO:0007669"/>
    <property type="project" value="InterPro"/>
</dbReference>
<keyword evidence="11" id="KW-1185">Reference proteome</keyword>
<evidence type="ECO:0000256" key="1">
    <source>
        <dbReference type="ARBA" id="ARBA00004141"/>
    </source>
</evidence>
<evidence type="ECO:0000313" key="10">
    <source>
        <dbReference type="EMBL" id="PZW46838.1"/>
    </source>
</evidence>
<dbReference type="OrthoDB" id="391538at2"/>
<evidence type="ECO:0000256" key="6">
    <source>
        <dbReference type="ARBA" id="ARBA00022989"/>
    </source>
</evidence>
<dbReference type="GO" id="GO:0015662">
    <property type="term" value="F:P-type ion transporter activity"/>
    <property type="evidence" value="ECO:0007669"/>
    <property type="project" value="UniProtKB-ARBA"/>
</dbReference>